<feature type="compositionally biased region" description="Basic and acidic residues" evidence="1">
    <location>
        <begin position="74"/>
        <end position="83"/>
    </location>
</feature>
<name>A0ABZ0S8C2_9GAMM</name>
<dbReference type="Proteomes" id="UP001432180">
    <property type="component" value="Chromosome"/>
</dbReference>
<evidence type="ECO:0000256" key="1">
    <source>
        <dbReference type="SAM" id="MobiDB-lite"/>
    </source>
</evidence>
<dbReference type="RefSeq" id="WP_328987093.1">
    <property type="nucleotide sequence ID" value="NZ_CP121472.1"/>
</dbReference>
<protein>
    <submittedName>
        <fullName evidence="2">DNA damage-inducible protein YebG</fullName>
    </submittedName>
</protein>
<feature type="region of interest" description="Disordered" evidence="1">
    <location>
        <begin position="74"/>
        <end position="120"/>
    </location>
</feature>
<gene>
    <name evidence="2" type="ORF">Thiowin_01503</name>
</gene>
<dbReference type="EMBL" id="CP121472">
    <property type="protein sequence ID" value="WPL16543.1"/>
    <property type="molecule type" value="Genomic_DNA"/>
</dbReference>
<dbReference type="InterPro" id="IPR038627">
    <property type="entry name" value="YebG-like_sf"/>
</dbReference>
<dbReference type="Pfam" id="PF07130">
    <property type="entry name" value="YebG"/>
    <property type="match status" value="1"/>
</dbReference>
<evidence type="ECO:0000313" key="3">
    <source>
        <dbReference type="Proteomes" id="UP001432180"/>
    </source>
</evidence>
<dbReference type="InterPro" id="IPR009813">
    <property type="entry name" value="Uncharacterised_YebG"/>
</dbReference>
<accession>A0ABZ0S8C2</accession>
<feature type="compositionally biased region" description="Polar residues" evidence="1">
    <location>
        <begin position="87"/>
        <end position="97"/>
    </location>
</feature>
<organism evidence="2 3">
    <name type="scientific">Thiorhodovibrio winogradskyi</name>
    <dbReference type="NCBI Taxonomy" id="77007"/>
    <lineage>
        <taxon>Bacteria</taxon>
        <taxon>Pseudomonadati</taxon>
        <taxon>Pseudomonadota</taxon>
        <taxon>Gammaproteobacteria</taxon>
        <taxon>Chromatiales</taxon>
        <taxon>Chromatiaceae</taxon>
        <taxon>Thiorhodovibrio</taxon>
    </lineage>
</organism>
<reference evidence="2 3" key="1">
    <citation type="journal article" date="2023" name="Microorganisms">
        <title>Thiorhodovibrio frisius and Trv. litoralis spp. nov., Two Novel Members from a Clade of Fastidious Purple Sulfur Bacteria That Exhibit Unique Red-Shifted Light-Harvesting Capabilities.</title>
        <authorList>
            <person name="Methner A."/>
            <person name="Kuzyk S.B."/>
            <person name="Petersen J."/>
            <person name="Bauer S."/>
            <person name="Brinkmann H."/>
            <person name="Sichau K."/>
            <person name="Wanner G."/>
            <person name="Wolf J."/>
            <person name="Neumann-Schaal M."/>
            <person name="Henke P."/>
            <person name="Tank M."/>
            <person name="Sproer C."/>
            <person name="Bunk B."/>
            <person name="Overmann J."/>
        </authorList>
    </citation>
    <scope>NUCLEOTIDE SEQUENCE [LARGE SCALE GENOMIC DNA]</scope>
    <source>
        <strain evidence="2 3">DSM 6702</strain>
    </source>
</reference>
<sequence>MIEIEYIVKDNQGVERLRTADKKEADAYDKALEVADRLGQWLRDEQVVPKLADEDLEELTIHLARNARVVERILKGKETEPAMRRSANATGSQSPANDQDHDGKEGPNSSADVRPLKATG</sequence>
<evidence type="ECO:0000313" key="2">
    <source>
        <dbReference type="EMBL" id="WPL16543.1"/>
    </source>
</evidence>
<keyword evidence="3" id="KW-1185">Reference proteome</keyword>
<dbReference type="Gene3D" id="1.10.10.710">
    <property type="entry name" value="PSPTO_1197 like"/>
    <property type="match status" value="1"/>
</dbReference>
<proteinExistence type="predicted"/>